<evidence type="ECO:0000313" key="3">
    <source>
        <dbReference type="Proteomes" id="UP000177614"/>
    </source>
</evidence>
<evidence type="ECO:0000313" key="2">
    <source>
        <dbReference type="EMBL" id="OGC81781.1"/>
    </source>
</evidence>
<sequence>MKKLLEILPLPRKYHRLLLAGILSANQFYGTSCSLARSVILSPGIDSGVTDSSYNVEGGETDGNLDDAFDSGEFPDSGNDSSTTDATSREDTGRDASQDSSFPARERCGRGLIPSFPLSYDIPTGMTVPAEVGIADRMPDARVIAGIIWGDALSIEMVNFNAALPSQALTNHVYLTSGTYAATWFVNETECGMQTFTVVDGARTRPSCTSSTFESSVDTIPVGGSTTLIIGGVPRSPASGDSPLRYYIENAPTSSGMISFVGPTNRALITATNPPGPGSYSLLNWVITPRGERADCPSPTLTVRP</sequence>
<name>A0A1F4XJ92_9BACT</name>
<accession>A0A1F4XJ92</accession>
<dbReference type="STRING" id="1817814.A2V81_04390"/>
<feature type="compositionally biased region" description="Acidic residues" evidence="1">
    <location>
        <begin position="59"/>
        <end position="70"/>
    </location>
</feature>
<protein>
    <submittedName>
        <fullName evidence="2">Uncharacterized protein</fullName>
    </submittedName>
</protein>
<feature type="compositionally biased region" description="Basic and acidic residues" evidence="1">
    <location>
        <begin position="87"/>
        <end position="97"/>
    </location>
</feature>
<organism evidence="2 3">
    <name type="scientific">Candidatus Abawacabacteria bacterium RBG_16_42_10</name>
    <dbReference type="NCBI Taxonomy" id="1817814"/>
    <lineage>
        <taxon>Bacteria</taxon>
        <taxon>Candidatus Abawacaibacteriota</taxon>
    </lineage>
</organism>
<evidence type="ECO:0000256" key="1">
    <source>
        <dbReference type="SAM" id="MobiDB-lite"/>
    </source>
</evidence>
<proteinExistence type="predicted"/>
<reference evidence="2 3" key="1">
    <citation type="journal article" date="2016" name="Nat. Commun.">
        <title>Thousands of microbial genomes shed light on interconnected biogeochemical processes in an aquifer system.</title>
        <authorList>
            <person name="Anantharaman K."/>
            <person name="Brown C.T."/>
            <person name="Hug L.A."/>
            <person name="Sharon I."/>
            <person name="Castelle C.J."/>
            <person name="Probst A.J."/>
            <person name="Thomas B.C."/>
            <person name="Singh A."/>
            <person name="Wilkins M.J."/>
            <person name="Karaoz U."/>
            <person name="Brodie E.L."/>
            <person name="Williams K.H."/>
            <person name="Hubbard S.S."/>
            <person name="Banfield J.F."/>
        </authorList>
    </citation>
    <scope>NUCLEOTIDE SEQUENCE [LARGE SCALE GENOMIC DNA]</scope>
</reference>
<dbReference type="Proteomes" id="UP000177614">
    <property type="component" value="Unassembled WGS sequence"/>
</dbReference>
<comment type="caution">
    <text evidence="2">The sequence shown here is derived from an EMBL/GenBank/DDBJ whole genome shotgun (WGS) entry which is preliminary data.</text>
</comment>
<feature type="region of interest" description="Disordered" evidence="1">
    <location>
        <begin position="52"/>
        <end position="108"/>
    </location>
</feature>
<dbReference type="EMBL" id="MEWR01000019">
    <property type="protein sequence ID" value="OGC81781.1"/>
    <property type="molecule type" value="Genomic_DNA"/>
</dbReference>
<dbReference type="AlphaFoldDB" id="A0A1F4XJ92"/>
<gene>
    <name evidence="2" type="ORF">A2V81_04390</name>
</gene>